<evidence type="ECO:0000259" key="2">
    <source>
        <dbReference type="PROSITE" id="PS50837"/>
    </source>
</evidence>
<dbReference type="Pfam" id="PF22737">
    <property type="entry name" value="NNH6"/>
    <property type="match status" value="1"/>
</dbReference>
<dbReference type="InterPro" id="IPR007111">
    <property type="entry name" value="NACHT_NTPase"/>
</dbReference>
<dbReference type="Gene3D" id="2.160.20.80">
    <property type="entry name" value="E3 ubiquitin-protein ligase SopA"/>
    <property type="match status" value="1"/>
</dbReference>
<comment type="caution">
    <text evidence="3">The sequence shown here is derived from an EMBL/GenBank/DDBJ whole genome shotgun (WGS) entry which is preliminary data.</text>
</comment>
<dbReference type="Pfam" id="PF00400">
    <property type="entry name" value="WD40"/>
    <property type="match status" value="1"/>
</dbReference>
<reference evidence="3 4" key="1">
    <citation type="journal article" date="2013" name="ISME J.">
        <title>A metabolic model for members of the genus Tetrasphaera involved in enhanced biological phosphorus removal.</title>
        <authorList>
            <person name="Kristiansen R."/>
            <person name="Nguyen H.T.T."/>
            <person name="Saunders A.M."/>
            <person name="Nielsen J.L."/>
            <person name="Wimmer R."/>
            <person name="Le V.Q."/>
            <person name="McIlroy S.J."/>
            <person name="Petrovski S."/>
            <person name="Seviour R.J."/>
            <person name="Calteau A."/>
            <person name="Nielsen K.L."/>
            <person name="Nielsen P.H."/>
        </authorList>
    </citation>
    <scope>NUCLEOTIDE SEQUENCE [LARGE SCALE GENOMIC DNA]</scope>
    <source>
        <strain evidence="3 4">Ben 74</strain>
    </source>
</reference>
<dbReference type="PANTHER" id="PTHR14136">
    <property type="entry name" value="BTB_POZ DOMAIN-CONTAINING PROTEIN KCTD9"/>
    <property type="match status" value="1"/>
</dbReference>
<feature type="repeat" description="WD" evidence="1">
    <location>
        <begin position="924"/>
        <end position="965"/>
    </location>
</feature>
<dbReference type="EMBL" id="CAJC01000154">
    <property type="protein sequence ID" value="CCI53643.1"/>
    <property type="molecule type" value="Genomic_DNA"/>
</dbReference>
<dbReference type="PROSITE" id="PS50082">
    <property type="entry name" value="WD_REPEATS_2"/>
    <property type="match status" value="1"/>
</dbReference>
<accession>A0A077MF18</accession>
<proteinExistence type="predicted"/>
<sequence>MSGPRLDAVSARAAADFVAPELGRTPRERLRAVLDNLDSEGFISMAKVLDLTATGESDVARLTSLRKLRREVAKAAETAGQSFDFVVDSDKRADPADRRCWFTGESPTRRQLADLSRAEARGDARERTIPPEMAQVVPAPAVRVYVSYQASSERDRKSAEDFIDRLASALKSVERVIEISSTGARGMGSRNPASAPWGRQDLVVILASADYLADPPEPISELCLCRYHLQVLRPFSPGASADGLDLQTAHGADRPYAAANSTTRDRIIGDTVAALRRMASAPCGHAGSPPAARLSQLDVVAQYARRSTLTSHRTEVADEKVPPEFAAIALEDNALRDRSSATAPTTGADGTERLDAVGRLIEWTIDAEAPPMCVILGDLGMGKTTTTKLFTQALLAKHDADALAPLPVLFDFRDFDVSALGPAPNLERILDLLVDSTDSLGAKPTGRQILETVQRGGCVLVFDGLDEVLVKMDRAQGNRFTSLLWRAITPLPGAEPRTDVLLPKLVLTCRTHYFRDLRDQLGYFTGRSREGIRAQDYVAFAMLPFSEDQIRRYLAANLPGADVNRLMDTIAAVHNLRDLAQRPLLLRLLSGQLAEVEAAIAAGRAVTALDLYDGFVWQWLDRDDGKHTLLPDHKKILMERLAGAMWASGESRWPAPKIEGWLLREMASEPEWQLAYSTRLPDLWKEDLRTATFIVRGEDDGFGFAHTSIREYFLARHLIRSLALGLEATTAAWATPRPSRETFDFIGQLLQRADDRDSLIDTLGILAGRADTAAENAFWYAVTVGTRYPRHHLGRTRLAGVSLGGLALSPGDFPEGLSRADLSGCSLRDAEFTGLNLRTASLRGADLTRAVFDRCDVTGLDLQATTLVGAVFRHCQGRPGSVDDAHAQRTQVISARGADALPALRGLVIAPYSGSPGHRRLTAFTGHTSAVWAVAYSPDGTRLATASIDGSTRIWDPDSGEPVRLRWEFYRGGDWTLWDPETEELLGATDRAWRYLGWQTPGTAERLPAEWFGPLPSAPTLVASETT</sequence>
<dbReference type="AlphaFoldDB" id="A0A077MF18"/>
<dbReference type="STRING" id="1193518.BN13_430002"/>
<evidence type="ECO:0000313" key="4">
    <source>
        <dbReference type="Proteomes" id="UP000035720"/>
    </source>
</evidence>
<keyword evidence="4" id="KW-1185">Reference proteome</keyword>
<dbReference type="InterPro" id="IPR054737">
    <property type="entry name" value="NNH6"/>
</dbReference>
<name>A0A077MF18_9MICO</name>
<dbReference type="SUPFAM" id="SSF52540">
    <property type="entry name" value="P-loop containing nucleoside triphosphate hydrolases"/>
    <property type="match status" value="1"/>
</dbReference>
<dbReference type="InterPro" id="IPR027417">
    <property type="entry name" value="P-loop_NTPase"/>
</dbReference>
<dbReference type="SUPFAM" id="SSF141571">
    <property type="entry name" value="Pentapeptide repeat-like"/>
    <property type="match status" value="1"/>
</dbReference>
<dbReference type="PANTHER" id="PTHR14136:SF17">
    <property type="entry name" value="BTB_POZ DOMAIN-CONTAINING PROTEIN KCTD9"/>
    <property type="match status" value="1"/>
</dbReference>
<dbReference type="InterPro" id="IPR001646">
    <property type="entry name" value="5peptide_repeat"/>
</dbReference>
<evidence type="ECO:0000256" key="1">
    <source>
        <dbReference type="PROSITE-ProRule" id="PRU00221"/>
    </source>
</evidence>
<gene>
    <name evidence="3" type="ORF">BN13_430002</name>
</gene>
<dbReference type="Pfam" id="PF05729">
    <property type="entry name" value="NACHT"/>
    <property type="match status" value="1"/>
</dbReference>
<evidence type="ECO:0000313" key="3">
    <source>
        <dbReference type="EMBL" id="CCI53643.1"/>
    </source>
</evidence>
<feature type="domain" description="NACHT" evidence="2">
    <location>
        <begin position="371"/>
        <end position="511"/>
    </location>
</feature>
<dbReference type="InterPro" id="IPR036322">
    <property type="entry name" value="WD40_repeat_dom_sf"/>
</dbReference>
<dbReference type="PROSITE" id="PS50294">
    <property type="entry name" value="WD_REPEATS_REGION"/>
    <property type="match status" value="1"/>
</dbReference>
<organism evidence="3 4">
    <name type="scientific">Nostocoides jenkinsii Ben 74</name>
    <dbReference type="NCBI Taxonomy" id="1193518"/>
    <lineage>
        <taxon>Bacteria</taxon>
        <taxon>Bacillati</taxon>
        <taxon>Actinomycetota</taxon>
        <taxon>Actinomycetes</taxon>
        <taxon>Micrococcales</taxon>
        <taxon>Intrasporangiaceae</taxon>
        <taxon>Nostocoides</taxon>
    </lineage>
</organism>
<dbReference type="Gene3D" id="3.40.50.300">
    <property type="entry name" value="P-loop containing nucleotide triphosphate hydrolases"/>
    <property type="match status" value="1"/>
</dbReference>
<dbReference type="InterPro" id="IPR015943">
    <property type="entry name" value="WD40/YVTN_repeat-like_dom_sf"/>
</dbReference>
<dbReference type="SUPFAM" id="SSF50978">
    <property type="entry name" value="WD40 repeat-like"/>
    <property type="match status" value="1"/>
</dbReference>
<dbReference type="Pfam" id="PF00805">
    <property type="entry name" value="Pentapeptide"/>
    <property type="match status" value="1"/>
</dbReference>
<keyword evidence="1" id="KW-0853">WD repeat</keyword>
<dbReference type="SMART" id="SM00320">
    <property type="entry name" value="WD40"/>
    <property type="match status" value="1"/>
</dbReference>
<dbReference type="PROSITE" id="PS50837">
    <property type="entry name" value="NACHT"/>
    <property type="match status" value="1"/>
</dbReference>
<dbReference type="InterPro" id="IPR051082">
    <property type="entry name" value="Pentapeptide-BTB/POZ_domain"/>
</dbReference>
<dbReference type="Gene3D" id="2.130.10.10">
    <property type="entry name" value="YVTN repeat-like/Quinoprotein amine dehydrogenase"/>
    <property type="match status" value="1"/>
</dbReference>
<protein>
    <recommendedName>
        <fullName evidence="2">NACHT domain-containing protein</fullName>
    </recommendedName>
</protein>
<dbReference type="InterPro" id="IPR001680">
    <property type="entry name" value="WD40_rpt"/>
</dbReference>
<dbReference type="Proteomes" id="UP000035720">
    <property type="component" value="Unassembled WGS sequence"/>
</dbReference>